<accession>A0A9X3TMR4</accession>
<feature type="compositionally biased region" description="Basic and acidic residues" evidence="1">
    <location>
        <begin position="101"/>
        <end position="112"/>
    </location>
</feature>
<name>A0A9X3TMR4_9BACL</name>
<organism evidence="2 3">
    <name type="scientific">Brevibacillus thermoruber</name>
    <dbReference type="NCBI Taxonomy" id="33942"/>
    <lineage>
        <taxon>Bacteria</taxon>
        <taxon>Bacillati</taxon>
        <taxon>Bacillota</taxon>
        <taxon>Bacilli</taxon>
        <taxon>Bacillales</taxon>
        <taxon>Paenibacillaceae</taxon>
        <taxon>Brevibacillus</taxon>
    </lineage>
</organism>
<dbReference type="RefSeq" id="WP_029098975.1">
    <property type="nucleotide sequence ID" value="NZ_JAPYYP010000002.1"/>
</dbReference>
<dbReference type="Proteomes" id="UP001151071">
    <property type="component" value="Unassembled WGS sequence"/>
</dbReference>
<comment type="caution">
    <text evidence="2">The sequence shown here is derived from an EMBL/GenBank/DDBJ whole genome shotgun (WGS) entry which is preliminary data.</text>
</comment>
<evidence type="ECO:0000313" key="2">
    <source>
        <dbReference type="EMBL" id="MDA5107354.1"/>
    </source>
</evidence>
<reference evidence="2" key="1">
    <citation type="submission" date="2022-12" db="EMBL/GenBank/DDBJ databases">
        <title>Draft genome sequence of the thermophilic strain Brevibacillus thermoruber HT42, isolated from Los Humeros, Puebla, Mexico, with biotechnological potential.</title>
        <authorList>
            <person name="Lara Sanchez J."/>
            <person name="Solis Palacios R."/>
            <person name="Bustos Baena A.S."/>
            <person name="Ruz Baez A.E."/>
            <person name="Espinosa Luna G."/>
            <person name="Oliart Ros R.M."/>
        </authorList>
    </citation>
    <scope>NUCLEOTIDE SEQUENCE</scope>
    <source>
        <strain evidence="2">HT42</strain>
    </source>
</reference>
<feature type="compositionally biased region" description="Basic and acidic residues" evidence="1">
    <location>
        <begin position="20"/>
        <end position="43"/>
    </location>
</feature>
<dbReference type="EMBL" id="JAPYYP010000002">
    <property type="protein sequence ID" value="MDA5107354.1"/>
    <property type="molecule type" value="Genomic_DNA"/>
</dbReference>
<feature type="region of interest" description="Disordered" evidence="1">
    <location>
        <begin position="1"/>
        <end position="112"/>
    </location>
</feature>
<dbReference type="AlphaFoldDB" id="A0A9X3TMR4"/>
<gene>
    <name evidence="2" type="ORF">O3V59_03195</name>
</gene>
<sequence length="112" mass="12831">MSLKAVEWQVSLPRSPEIGRIQEHDQQRAVHEQQLQTDDRKLADLQMRQRPTDVNETAKNMIREREHPQKRKKQTASGAEQDEAKDGSAEGRTSAGVSMRDPLRGRFIDISL</sequence>
<proteinExistence type="predicted"/>
<evidence type="ECO:0000256" key="1">
    <source>
        <dbReference type="SAM" id="MobiDB-lite"/>
    </source>
</evidence>
<keyword evidence="3" id="KW-1185">Reference proteome</keyword>
<evidence type="ECO:0000313" key="3">
    <source>
        <dbReference type="Proteomes" id="UP001151071"/>
    </source>
</evidence>
<protein>
    <submittedName>
        <fullName evidence="2">Uncharacterized protein</fullName>
    </submittedName>
</protein>